<sequence length="154" mass="17865">MRQILAVAFFVALAKADQDQEPAAAANPHRIHHDEYSTEQHPDGEPLPGPPVLRSTHSHHFAKHNDNGPDVNRQNVIIRRTYDPDYYEPTIILDYRYMKTGGRDYTRGPGGQYLILPKGIHLKEQNEFENYDALLEHLRLKNLAETEYKRAHYH</sequence>
<feature type="chain" id="PRO_5035780042" evidence="2">
    <location>
        <begin position="17"/>
        <end position="154"/>
    </location>
</feature>
<feature type="signal peptide" evidence="2">
    <location>
        <begin position="1"/>
        <end position="16"/>
    </location>
</feature>
<reference evidence="3" key="1">
    <citation type="submission" date="2021-04" db="EMBL/GenBank/DDBJ databases">
        <authorList>
            <person name="Tunstrom K."/>
        </authorList>
    </citation>
    <scope>NUCLEOTIDE SEQUENCE</scope>
</reference>
<protein>
    <submittedName>
        <fullName evidence="3">(apollo) hypothetical protein</fullName>
    </submittedName>
</protein>
<comment type="caution">
    <text evidence="3">The sequence shown here is derived from an EMBL/GenBank/DDBJ whole genome shotgun (WGS) entry which is preliminary data.</text>
</comment>
<gene>
    <name evidence="3" type="ORF">PAPOLLO_LOCUS2326</name>
</gene>
<dbReference type="Proteomes" id="UP000691718">
    <property type="component" value="Unassembled WGS sequence"/>
</dbReference>
<dbReference type="OrthoDB" id="7460055at2759"/>
<accession>A0A8S3W5F8</accession>
<dbReference type="EMBL" id="CAJQZP010000160">
    <property type="protein sequence ID" value="CAG4941802.1"/>
    <property type="molecule type" value="Genomic_DNA"/>
</dbReference>
<evidence type="ECO:0000256" key="2">
    <source>
        <dbReference type="SAM" id="SignalP"/>
    </source>
</evidence>
<evidence type="ECO:0000256" key="1">
    <source>
        <dbReference type="SAM" id="MobiDB-lite"/>
    </source>
</evidence>
<evidence type="ECO:0000313" key="4">
    <source>
        <dbReference type="Proteomes" id="UP000691718"/>
    </source>
</evidence>
<feature type="region of interest" description="Disordered" evidence="1">
    <location>
        <begin position="35"/>
        <end position="75"/>
    </location>
</feature>
<keyword evidence="2" id="KW-0732">Signal</keyword>
<organism evidence="3 4">
    <name type="scientific">Parnassius apollo</name>
    <name type="common">Apollo butterfly</name>
    <name type="synonym">Papilio apollo</name>
    <dbReference type="NCBI Taxonomy" id="110799"/>
    <lineage>
        <taxon>Eukaryota</taxon>
        <taxon>Metazoa</taxon>
        <taxon>Ecdysozoa</taxon>
        <taxon>Arthropoda</taxon>
        <taxon>Hexapoda</taxon>
        <taxon>Insecta</taxon>
        <taxon>Pterygota</taxon>
        <taxon>Neoptera</taxon>
        <taxon>Endopterygota</taxon>
        <taxon>Lepidoptera</taxon>
        <taxon>Glossata</taxon>
        <taxon>Ditrysia</taxon>
        <taxon>Papilionoidea</taxon>
        <taxon>Papilionidae</taxon>
        <taxon>Parnassiinae</taxon>
        <taxon>Parnassini</taxon>
        <taxon>Parnassius</taxon>
        <taxon>Parnassius</taxon>
    </lineage>
</organism>
<proteinExistence type="predicted"/>
<evidence type="ECO:0000313" key="3">
    <source>
        <dbReference type="EMBL" id="CAG4941802.1"/>
    </source>
</evidence>
<dbReference type="AlphaFoldDB" id="A0A8S3W5F8"/>
<feature type="compositionally biased region" description="Basic and acidic residues" evidence="1">
    <location>
        <begin position="35"/>
        <end position="44"/>
    </location>
</feature>
<keyword evidence="4" id="KW-1185">Reference proteome</keyword>
<name>A0A8S3W5F8_PARAO</name>